<sequence>MPPTPPANSSRARMVLLEQQRRDNNDSPTLGSKHRISDAPQLRPTPLKLRKKKFVASNRPPTTLSPIFGPDPVPNIVQEKEDDTLPPQPATGPTPEKSVPFPAASLSLPSVSPSPEPVSPFTHFPDVEDQDSNKATSECSSPVKSTCSRTSQWLDGDGKIDRKKLSMYLSGVLDPSFEIIGESLNQSLLPPDYPKSPLREHDGARGNKSWRFSHVFNDTRHSYRPASAHVDTPPIPKTYCRCPAGVVICQCYSSQEFEHFRRGQDHKANPSVSSTTCFLSVPRARFRSTLGDLEEADTPSSPPALMYDSDESEEFDWSLPNSPTFDERRLQYQQTPTPLPRQSSMWRPPVPSFSLPFSNGKQIRPRFYQDRNSALPGEEQTSPSSTIPTLASISTVSTFTFDFGGQDDETEYDPFDDISQPGEIKTWEPIRKAKPTLVHCRGPSPQSIKYGYDNRSKTPSGGAYSSTQDGRYGTIYV</sequence>
<protein>
    <submittedName>
        <fullName evidence="2">Uncharacterized protein</fullName>
    </submittedName>
</protein>
<organism evidence="2 3">
    <name type="scientific">Rhinocladiella mackenziei CBS 650.93</name>
    <dbReference type="NCBI Taxonomy" id="1442369"/>
    <lineage>
        <taxon>Eukaryota</taxon>
        <taxon>Fungi</taxon>
        <taxon>Dikarya</taxon>
        <taxon>Ascomycota</taxon>
        <taxon>Pezizomycotina</taxon>
        <taxon>Eurotiomycetes</taxon>
        <taxon>Chaetothyriomycetidae</taxon>
        <taxon>Chaetothyriales</taxon>
        <taxon>Herpotrichiellaceae</taxon>
        <taxon>Rhinocladiella</taxon>
    </lineage>
</organism>
<evidence type="ECO:0000313" key="2">
    <source>
        <dbReference type="EMBL" id="KIX01544.1"/>
    </source>
</evidence>
<evidence type="ECO:0000256" key="1">
    <source>
        <dbReference type="SAM" id="MobiDB-lite"/>
    </source>
</evidence>
<feature type="compositionally biased region" description="Low complexity" evidence="1">
    <location>
        <begin position="98"/>
        <end position="111"/>
    </location>
</feature>
<dbReference type="OrthoDB" id="4118242at2759"/>
<dbReference type="GeneID" id="25297341"/>
<dbReference type="EMBL" id="KN847481">
    <property type="protein sequence ID" value="KIX01544.1"/>
    <property type="molecule type" value="Genomic_DNA"/>
</dbReference>
<feature type="region of interest" description="Disordered" evidence="1">
    <location>
        <begin position="18"/>
        <end position="151"/>
    </location>
</feature>
<reference evidence="2 3" key="1">
    <citation type="submission" date="2015-01" db="EMBL/GenBank/DDBJ databases">
        <title>The Genome Sequence of Rhinocladiella mackenzie CBS 650.93.</title>
        <authorList>
            <consortium name="The Broad Institute Genomics Platform"/>
            <person name="Cuomo C."/>
            <person name="de Hoog S."/>
            <person name="Gorbushina A."/>
            <person name="Stielow B."/>
            <person name="Teixiera M."/>
            <person name="Abouelleil A."/>
            <person name="Chapman S.B."/>
            <person name="Priest M."/>
            <person name="Young S.K."/>
            <person name="Wortman J."/>
            <person name="Nusbaum C."/>
            <person name="Birren B."/>
        </authorList>
    </citation>
    <scope>NUCLEOTIDE SEQUENCE [LARGE SCALE GENOMIC DNA]</scope>
    <source>
        <strain evidence="2 3">CBS 650.93</strain>
    </source>
</reference>
<gene>
    <name evidence="2" type="ORF">Z518_09270</name>
</gene>
<keyword evidence="3" id="KW-1185">Reference proteome</keyword>
<feature type="region of interest" description="Disordered" evidence="1">
    <location>
        <begin position="439"/>
        <end position="477"/>
    </location>
</feature>
<dbReference type="RefSeq" id="XP_013268680.1">
    <property type="nucleotide sequence ID" value="XM_013413226.1"/>
</dbReference>
<evidence type="ECO:0000313" key="3">
    <source>
        <dbReference type="Proteomes" id="UP000053617"/>
    </source>
</evidence>
<feature type="compositionally biased region" description="Polar residues" evidence="1">
    <location>
        <begin position="457"/>
        <end position="469"/>
    </location>
</feature>
<accession>A0A0D2I6W3</accession>
<dbReference type="HOGENOM" id="CLU_572579_0_0_1"/>
<dbReference type="Proteomes" id="UP000053617">
    <property type="component" value="Unassembled WGS sequence"/>
</dbReference>
<dbReference type="VEuPathDB" id="FungiDB:Z518_09270"/>
<feature type="compositionally biased region" description="Polar residues" evidence="1">
    <location>
        <begin position="133"/>
        <end position="151"/>
    </location>
</feature>
<dbReference type="AlphaFoldDB" id="A0A0D2I6W3"/>
<name>A0A0D2I6W3_9EURO</name>
<proteinExistence type="predicted"/>